<name>A0A498HIZ5_MALDO</name>
<accession>A0A498HIZ5</accession>
<evidence type="ECO:0000313" key="3">
    <source>
        <dbReference type="Proteomes" id="UP000290289"/>
    </source>
</evidence>
<sequence length="95" mass="11147">MLLEGTLLHFRTNVKEYSVRSSGSPEGRVSFKVRNFNYNNTSSRINGRNYEFFKHRRFSNHGFRRPAAPNHVPDEEQKRITPYGANPLHNRLDVD</sequence>
<reference evidence="2 3" key="1">
    <citation type="submission" date="2018-10" db="EMBL/GenBank/DDBJ databases">
        <title>A high-quality apple genome assembly.</title>
        <authorList>
            <person name="Hu J."/>
        </authorList>
    </citation>
    <scope>NUCLEOTIDE SEQUENCE [LARGE SCALE GENOMIC DNA]</scope>
    <source>
        <strain evidence="3">cv. HFTH1</strain>
        <tissue evidence="2">Young leaf</tissue>
    </source>
</reference>
<organism evidence="2 3">
    <name type="scientific">Malus domestica</name>
    <name type="common">Apple</name>
    <name type="synonym">Pyrus malus</name>
    <dbReference type="NCBI Taxonomy" id="3750"/>
    <lineage>
        <taxon>Eukaryota</taxon>
        <taxon>Viridiplantae</taxon>
        <taxon>Streptophyta</taxon>
        <taxon>Embryophyta</taxon>
        <taxon>Tracheophyta</taxon>
        <taxon>Spermatophyta</taxon>
        <taxon>Magnoliopsida</taxon>
        <taxon>eudicotyledons</taxon>
        <taxon>Gunneridae</taxon>
        <taxon>Pentapetalae</taxon>
        <taxon>rosids</taxon>
        <taxon>fabids</taxon>
        <taxon>Rosales</taxon>
        <taxon>Rosaceae</taxon>
        <taxon>Amygdaloideae</taxon>
        <taxon>Maleae</taxon>
        <taxon>Malus</taxon>
    </lineage>
</organism>
<evidence type="ECO:0000313" key="2">
    <source>
        <dbReference type="EMBL" id="RXH69465.1"/>
    </source>
</evidence>
<gene>
    <name evidence="2" type="ORF">DVH24_037249</name>
</gene>
<dbReference type="AlphaFoldDB" id="A0A498HIZ5"/>
<protein>
    <submittedName>
        <fullName evidence="2">Uncharacterized protein</fullName>
    </submittedName>
</protein>
<feature type="region of interest" description="Disordered" evidence="1">
    <location>
        <begin position="63"/>
        <end position="95"/>
    </location>
</feature>
<dbReference type="EMBL" id="RDQH01000343">
    <property type="protein sequence ID" value="RXH69465.1"/>
    <property type="molecule type" value="Genomic_DNA"/>
</dbReference>
<keyword evidence="3" id="KW-1185">Reference proteome</keyword>
<comment type="caution">
    <text evidence="2">The sequence shown here is derived from an EMBL/GenBank/DDBJ whole genome shotgun (WGS) entry which is preliminary data.</text>
</comment>
<proteinExistence type="predicted"/>
<dbReference type="Proteomes" id="UP000290289">
    <property type="component" value="Chromosome 17"/>
</dbReference>
<evidence type="ECO:0000256" key="1">
    <source>
        <dbReference type="SAM" id="MobiDB-lite"/>
    </source>
</evidence>